<evidence type="ECO:0000313" key="2">
    <source>
        <dbReference type="EMBL" id="MDT3428260.1"/>
    </source>
</evidence>
<dbReference type="Proteomes" id="UP001248709">
    <property type="component" value="Unassembled WGS sequence"/>
</dbReference>
<sequence>MIMKSLLKKSLTMLGVTVCAVSTLSSVSYASIAWDSDATWTGIGGKANVYAYTAQTNEPYNYKMTVEVSTNDGTYRFEQKNPAAATDTVSLNYTTSGAVSSGTSYHEWIMVGESGGVSKNVDFHW</sequence>
<accession>A0ABU3HBR4</accession>
<keyword evidence="1" id="KW-0732">Signal</keyword>
<comment type="caution">
    <text evidence="2">The sequence shown here is derived from an EMBL/GenBank/DDBJ whole genome shotgun (WGS) entry which is preliminary data.</text>
</comment>
<evidence type="ECO:0000313" key="3">
    <source>
        <dbReference type="Proteomes" id="UP001248709"/>
    </source>
</evidence>
<protein>
    <submittedName>
        <fullName evidence="2">Uncharacterized protein</fullName>
    </submittedName>
</protein>
<name>A0ABU3HBR4_9BACL</name>
<proteinExistence type="predicted"/>
<evidence type="ECO:0000256" key="1">
    <source>
        <dbReference type="SAM" id="SignalP"/>
    </source>
</evidence>
<feature type="signal peptide" evidence="1">
    <location>
        <begin position="1"/>
        <end position="30"/>
    </location>
</feature>
<dbReference type="EMBL" id="JAUSUY010000019">
    <property type="protein sequence ID" value="MDT3428260.1"/>
    <property type="molecule type" value="Genomic_DNA"/>
</dbReference>
<feature type="chain" id="PRO_5045371677" evidence="1">
    <location>
        <begin position="31"/>
        <end position="125"/>
    </location>
</feature>
<organism evidence="2 3">
    <name type="scientific">Paenibacillus forsythiae</name>
    <dbReference type="NCBI Taxonomy" id="365616"/>
    <lineage>
        <taxon>Bacteria</taxon>
        <taxon>Bacillati</taxon>
        <taxon>Bacillota</taxon>
        <taxon>Bacilli</taxon>
        <taxon>Bacillales</taxon>
        <taxon>Paenibacillaceae</taxon>
        <taxon>Paenibacillus</taxon>
    </lineage>
</organism>
<keyword evidence="3" id="KW-1185">Reference proteome</keyword>
<gene>
    <name evidence="2" type="ORF">J2Z22_003852</name>
</gene>
<reference evidence="2 3" key="1">
    <citation type="submission" date="2023-07" db="EMBL/GenBank/DDBJ databases">
        <title>Genomic Encyclopedia of Type Strains, Phase IV (KMG-IV): sequencing the most valuable type-strain genomes for metagenomic binning, comparative biology and taxonomic classification.</title>
        <authorList>
            <person name="Goeker M."/>
        </authorList>
    </citation>
    <scope>NUCLEOTIDE SEQUENCE [LARGE SCALE GENOMIC DNA]</scope>
    <source>
        <strain evidence="2 3">T98</strain>
    </source>
</reference>